<keyword evidence="2" id="KW-1185">Reference proteome</keyword>
<comment type="caution">
    <text evidence="1">The sequence shown here is derived from an EMBL/GenBank/DDBJ whole genome shotgun (WGS) entry which is preliminary data.</text>
</comment>
<proteinExistence type="predicted"/>
<name>A0A418YMG3_9SPHN</name>
<dbReference type="OrthoDB" id="9148269at2"/>
<accession>A0A418YMG3</accession>
<dbReference type="EMBL" id="QVRA01000028">
    <property type="protein sequence ID" value="RJG52355.1"/>
    <property type="molecule type" value="Genomic_DNA"/>
</dbReference>
<reference evidence="1 2" key="1">
    <citation type="submission" date="2018-08" db="EMBL/GenBank/DDBJ databases">
        <title>Sphingobium sp. EO9.</title>
        <authorList>
            <person name="Park Y."/>
            <person name="Kim K.H."/>
            <person name="Jeon C.O."/>
        </authorList>
    </citation>
    <scope>NUCLEOTIDE SEQUENCE [LARGE SCALE GENOMIC DNA]</scope>
    <source>
        <strain evidence="1 2">EO9</strain>
    </source>
</reference>
<organism evidence="1 2">
    <name type="scientific">Sphingobium terrigena</name>
    <dbReference type="NCBI Taxonomy" id="2304063"/>
    <lineage>
        <taxon>Bacteria</taxon>
        <taxon>Pseudomonadati</taxon>
        <taxon>Pseudomonadota</taxon>
        <taxon>Alphaproteobacteria</taxon>
        <taxon>Sphingomonadales</taxon>
        <taxon>Sphingomonadaceae</taxon>
        <taxon>Sphingobium</taxon>
    </lineage>
</organism>
<evidence type="ECO:0000313" key="1">
    <source>
        <dbReference type="EMBL" id="RJG52355.1"/>
    </source>
</evidence>
<dbReference type="Pfam" id="PF14022">
    <property type="entry name" value="DUF4238"/>
    <property type="match status" value="1"/>
</dbReference>
<dbReference type="InterPro" id="IPR025332">
    <property type="entry name" value="DUF4238"/>
</dbReference>
<dbReference type="AlphaFoldDB" id="A0A418YMG3"/>
<protein>
    <submittedName>
        <fullName evidence="1">DUF4238 domain-containing protein</fullName>
    </submittedName>
</protein>
<dbReference type="Proteomes" id="UP000283469">
    <property type="component" value="Unassembled WGS sequence"/>
</dbReference>
<evidence type="ECO:0000313" key="2">
    <source>
        <dbReference type="Proteomes" id="UP000283469"/>
    </source>
</evidence>
<dbReference type="RefSeq" id="WP_119749695.1">
    <property type="nucleotide sequence ID" value="NZ_QVRA01000028.1"/>
</dbReference>
<sequence>MAFNKNQHFVPKVHLRPFSLDGENLAISLINLRQMKPIPNAPVKNQCSSDYFYGKDPKLESAINFVENHYGEAVRLLEDGHPTVDGRVNIVLKRFAYLQYLRTEAASRAASEMVLALQDVPGSDISMPPMREAMLAAVQAAMLHFNDTMKIVDDLKLCLVRNHTDMPFVTSDNPAILTNRLHLQRRHKASNSFGVKSAGAIFVLPLNSQLCAILYDGAVYSYDGREHWIDAAKPVDIAALNALQVLGCASNVYFRHWNRREDHLAAAKLVADRRSSSRHTVTHLVLEETNDWGEYYSVKPITDIRNGEKAMVHVKTNHPCPASWPSFLRFRSNASAYSNNTGAGLTREWCLAAGFVRGDGYRKVSV</sequence>
<gene>
    <name evidence="1" type="ORF">D0Z70_20455</name>
</gene>